<feature type="transmembrane region" description="Helical" evidence="6">
    <location>
        <begin position="256"/>
        <end position="280"/>
    </location>
</feature>
<protein>
    <submittedName>
        <fullName evidence="7">Uncharacterized protein</fullName>
    </submittedName>
</protein>
<dbReference type="GO" id="GO:0005886">
    <property type="term" value="C:plasma membrane"/>
    <property type="evidence" value="ECO:0007669"/>
    <property type="project" value="UniProtKB-SubCell"/>
</dbReference>
<evidence type="ECO:0000313" key="7">
    <source>
        <dbReference type="EMBL" id="VVV02838.1"/>
    </source>
</evidence>
<dbReference type="Pfam" id="PF01943">
    <property type="entry name" value="Polysacc_synt"/>
    <property type="match status" value="1"/>
</dbReference>
<dbReference type="PANTHER" id="PTHR30250:SF11">
    <property type="entry name" value="O-ANTIGEN TRANSPORTER-RELATED"/>
    <property type="match status" value="1"/>
</dbReference>
<evidence type="ECO:0000256" key="5">
    <source>
        <dbReference type="ARBA" id="ARBA00023136"/>
    </source>
</evidence>
<sequence length="422" mass="47459">MSSLLKKFIGSAGLQFTSKGLAVISGVIFARYLGAEQYGVYSYTLSIIALVSLPVMAGFPDLLVREVAKYHLGSKWDSLLGVISWSRWYILISSFIVILGLCFFLDADFFQSDVTNLLIIFFWLIPLRALLMHQGAILNGFRYYISSQLPERIVIPVITLIVLCFYFVLDLTINATQLAFISVFSSFFSFLLSLYLLNKVINKFLKKTKSTYQVKYWTRSLIPFSLITFISTLNVELAFILLGWLDSTESVAYFRIAMHSVILISLGLSSINVVIMPNIVRFYKVGNLHKTQELLTKSVRLSTLISLPIILVLMFFGDDLISFLFGDEYLESYSILIVLCIGQLVNVIMGSVDLVLNMTGNESKSLKVLLITFSINVLFLFLLIPHFGSLGAAISVSLGMIVSKVLMAIDVWKTTKIKTWIM</sequence>
<name>A0A5Q4ZQ89_9GAMM</name>
<gene>
    <name evidence="7" type="ORF">AW0309160_00163</name>
</gene>
<dbReference type="AlphaFoldDB" id="A0A5Q4ZQ89"/>
<feature type="transmembrane region" description="Helical" evidence="6">
    <location>
        <begin position="332"/>
        <end position="356"/>
    </location>
</feature>
<keyword evidence="2" id="KW-1003">Cell membrane</keyword>
<comment type="subcellular location">
    <subcellularLocation>
        <location evidence="1">Cell membrane</location>
        <topology evidence="1">Multi-pass membrane protein</topology>
    </subcellularLocation>
</comment>
<feature type="transmembrane region" description="Helical" evidence="6">
    <location>
        <begin position="153"/>
        <end position="173"/>
    </location>
</feature>
<feature type="transmembrane region" description="Helical" evidence="6">
    <location>
        <begin position="368"/>
        <end position="387"/>
    </location>
</feature>
<evidence type="ECO:0000256" key="1">
    <source>
        <dbReference type="ARBA" id="ARBA00004651"/>
    </source>
</evidence>
<feature type="transmembrane region" description="Helical" evidence="6">
    <location>
        <begin position="85"/>
        <end position="105"/>
    </location>
</feature>
<keyword evidence="3 6" id="KW-0812">Transmembrane</keyword>
<evidence type="ECO:0000256" key="3">
    <source>
        <dbReference type="ARBA" id="ARBA00022692"/>
    </source>
</evidence>
<proteinExistence type="predicted"/>
<feature type="transmembrane region" description="Helical" evidence="6">
    <location>
        <begin position="40"/>
        <end position="64"/>
    </location>
</feature>
<keyword evidence="4 6" id="KW-1133">Transmembrane helix</keyword>
<feature type="transmembrane region" description="Helical" evidence="6">
    <location>
        <begin position="393"/>
        <end position="412"/>
    </location>
</feature>
<evidence type="ECO:0000256" key="2">
    <source>
        <dbReference type="ARBA" id="ARBA00022475"/>
    </source>
</evidence>
<feature type="transmembrane region" description="Helical" evidence="6">
    <location>
        <begin position="221"/>
        <end position="244"/>
    </location>
</feature>
<dbReference type="InterPro" id="IPR002797">
    <property type="entry name" value="Polysacc_synth"/>
</dbReference>
<keyword evidence="5 6" id="KW-0472">Membrane</keyword>
<feature type="transmembrane region" description="Helical" evidence="6">
    <location>
        <begin position="12"/>
        <end position="34"/>
    </location>
</feature>
<organism evidence="7">
    <name type="scientific">Aliivibrio wodanis</name>
    <dbReference type="NCBI Taxonomy" id="80852"/>
    <lineage>
        <taxon>Bacteria</taxon>
        <taxon>Pseudomonadati</taxon>
        <taxon>Pseudomonadota</taxon>
        <taxon>Gammaproteobacteria</taxon>
        <taxon>Vibrionales</taxon>
        <taxon>Vibrionaceae</taxon>
        <taxon>Aliivibrio</taxon>
    </lineage>
</organism>
<evidence type="ECO:0000256" key="6">
    <source>
        <dbReference type="SAM" id="Phobius"/>
    </source>
</evidence>
<reference evidence="7" key="1">
    <citation type="submission" date="2019-09" db="EMBL/GenBank/DDBJ databases">
        <authorList>
            <person name="Hjerde E."/>
        </authorList>
    </citation>
    <scope>NUCLEOTIDE SEQUENCE</scope>
    <source>
        <strain evidence="7">06/09/160</strain>
    </source>
</reference>
<accession>A0A5Q4ZQ89</accession>
<evidence type="ECO:0000256" key="4">
    <source>
        <dbReference type="ARBA" id="ARBA00022989"/>
    </source>
</evidence>
<feature type="transmembrane region" description="Helical" evidence="6">
    <location>
        <begin position="117"/>
        <end position="141"/>
    </location>
</feature>
<feature type="transmembrane region" description="Helical" evidence="6">
    <location>
        <begin position="301"/>
        <end position="326"/>
    </location>
</feature>
<dbReference type="InterPro" id="IPR050833">
    <property type="entry name" value="Poly_Biosynth_Transport"/>
</dbReference>
<feature type="transmembrane region" description="Helical" evidence="6">
    <location>
        <begin position="179"/>
        <end position="201"/>
    </location>
</feature>
<dbReference type="PANTHER" id="PTHR30250">
    <property type="entry name" value="PST FAMILY PREDICTED COLANIC ACID TRANSPORTER"/>
    <property type="match status" value="1"/>
</dbReference>
<dbReference type="EMBL" id="LR721750">
    <property type="protein sequence ID" value="VVV02838.1"/>
    <property type="molecule type" value="Genomic_DNA"/>
</dbReference>